<name>A0A5J4WZ55_9EUKA</name>
<sequence>MHPPFVTNGFELDWTGQPIWVDKVKRKRKKWVDPSIVVPVPEPEKVLVYRDEWYKVYLQDGKYLVEKNAVYEDLGHTPIKEEFELEIGEEDGEFDNIDKERVTIDLTLDDDEEQEQNQKEKEEEHHHHHHHHHHHQHHTPPPPRMPKFRDSLHRNWNGIPIADLLNDPYVEILDD</sequence>
<protein>
    <submittedName>
        <fullName evidence="2">Uncharacterized protein</fullName>
    </submittedName>
</protein>
<gene>
    <name evidence="2" type="ORF">EZS28_004091</name>
</gene>
<accession>A0A5J4WZ55</accession>
<feature type="compositionally biased region" description="Basic residues" evidence="1">
    <location>
        <begin position="126"/>
        <end position="138"/>
    </location>
</feature>
<feature type="compositionally biased region" description="Basic and acidic residues" evidence="1">
    <location>
        <begin position="116"/>
        <end position="125"/>
    </location>
</feature>
<proteinExistence type="predicted"/>
<comment type="caution">
    <text evidence="2">The sequence shown here is derived from an EMBL/GenBank/DDBJ whole genome shotgun (WGS) entry which is preliminary data.</text>
</comment>
<evidence type="ECO:0000313" key="2">
    <source>
        <dbReference type="EMBL" id="KAA6400377.1"/>
    </source>
</evidence>
<organism evidence="2 3">
    <name type="scientific">Streblomastix strix</name>
    <dbReference type="NCBI Taxonomy" id="222440"/>
    <lineage>
        <taxon>Eukaryota</taxon>
        <taxon>Metamonada</taxon>
        <taxon>Preaxostyla</taxon>
        <taxon>Oxymonadida</taxon>
        <taxon>Streblomastigidae</taxon>
        <taxon>Streblomastix</taxon>
    </lineage>
</organism>
<feature type="region of interest" description="Disordered" evidence="1">
    <location>
        <begin position="106"/>
        <end position="151"/>
    </location>
</feature>
<reference evidence="2 3" key="1">
    <citation type="submission" date="2019-03" db="EMBL/GenBank/DDBJ databases">
        <title>Single cell metagenomics reveals metabolic interactions within the superorganism composed of flagellate Streblomastix strix and complex community of Bacteroidetes bacteria on its surface.</title>
        <authorList>
            <person name="Treitli S.C."/>
            <person name="Kolisko M."/>
            <person name="Husnik F."/>
            <person name="Keeling P."/>
            <person name="Hampl V."/>
        </authorList>
    </citation>
    <scope>NUCLEOTIDE SEQUENCE [LARGE SCALE GENOMIC DNA]</scope>
    <source>
        <strain evidence="2">ST1C</strain>
    </source>
</reference>
<dbReference type="EMBL" id="SNRW01000571">
    <property type="protein sequence ID" value="KAA6400377.1"/>
    <property type="molecule type" value="Genomic_DNA"/>
</dbReference>
<dbReference type="AlphaFoldDB" id="A0A5J4WZ55"/>
<evidence type="ECO:0000256" key="1">
    <source>
        <dbReference type="SAM" id="MobiDB-lite"/>
    </source>
</evidence>
<evidence type="ECO:0000313" key="3">
    <source>
        <dbReference type="Proteomes" id="UP000324800"/>
    </source>
</evidence>
<dbReference type="Proteomes" id="UP000324800">
    <property type="component" value="Unassembled WGS sequence"/>
</dbReference>